<dbReference type="AlphaFoldDB" id="A0A9N9A944"/>
<evidence type="ECO:0000313" key="1">
    <source>
        <dbReference type="EMBL" id="CAG8521364.1"/>
    </source>
</evidence>
<sequence length="107" mass="12423">MAIYYVTNLKGKLSHYDISKNEDEILNVLKNADLFEEKDLGNNFENYLIESSDSFNNNEMKNQLILKNILSFDTLKITKDLDKIITNSSIDIISDNLVQEKEFKDII</sequence>
<proteinExistence type="predicted"/>
<dbReference type="EMBL" id="CAJVPK010000520">
    <property type="protein sequence ID" value="CAG8521364.1"/>
    <property type="molecule type" value="Genomic_DNA"/>
</dbReference>
<accession>A0A9N9A944</accession>
<name>A0A9N9A944_9GLOM</name>
<dbReference type="Proteomes" id="UP000789706">
    <property type="component" value="Unassembled WGS sequence"/>
</dbReference>
<gene>
    <name evidence="1" type="ORF">DEBURN_LOCUS5678</name>
</gene>
<protein>
    <submittedName>
        <fullName evidence="1">7423_t:CDS:1</fullName>
    </submittedName>
</protein>
<keyword evidence="2" id="KW-1185">Reference proteome</keyword>
<reference evidence="1" key="1">
    <citation type="submission" date="2021-06" db="EMBL/GenBank/DDBJ databases">
        <authorList>
            <person name="Kallberg Y."/>
            <person name="Tangrot J."/>
            <person name="Rosling A."/>
        </authorList>
    </citation>
    <scope>NUCLEOTIDE SEQUENCE</scope>
    <source>
        <strain evidence="1">AZ414A</strain>
    </source>
</reference>
<organism evidence="1 2">
    <name type="scientific">Diversispora eburnea</name>
    <dbReference type="NCBI Taxonomy" id="1213867"/>
    <lineage>
        <taxon>Eukaryota</taxon>
        <taxon>Fungi</taxon>
        <taxon>Fungi incertae sedis</taxon>
        <taxon>Mucoromycota</taxon>
        <taxon>Glomeromycotina</taxon>
        <taxon>Glomeromycetes</taxon>
        <taxon>Diversisporales</taxon>
        <taxon>Diversisporaceae</taxon>
        <taxon>Diversispora</taxon>
    </lineage>
</organism>
<comment type="caution">
    <text evidence="1">The sequence shown here is derived from an EMBL/GenBank/DDBJ whole genome shotgun (WGS) entry which is preliminary data.</text>
</comment>
<evidence type="ECO:0000313" key="2">
    <source>
        <dbReference type="Proteomes" id="UP000789706"/>
    </source>
</evidence>